<dbReference type="Proteomes" id="UP000298030">
    <property type="component" value="Unassembled WGS sequence"/>
</dbReference>
<comment type="caution">
    <text evidence="2">The sequence shown here is derived from an EMBL/GenBank/DDBJ whole genome shotgun (WGS) entry which is preliminary data.</text>
</comment>
<organism evidence="2 3">
    <name type="scientific">Coprinellus micaceus</name>
    <name type="common">Glistening ink-cap mushroom</name>
    <name type="synonym">Coprinus micaceus</name>
    <dbReference type="NCBI Taxonomy" id="71717"/>
    <lineage>
        <taxon>Eukaryota</taxon>
        <taxon>Fungi</taxon>
        <taxon>Dikarya</taxon>
        <taxon>Basidiomycota</taxon>
        <taxon>Agaricomycotina</taxon>
        <taxon>Agaricomycetes</taxon>
        <taxon>Agaricomycetidae</taxon>
        <taxon>Agaricales</taxon>
        <taxon>Agaricineae</taxon>
        <taxon>Psathyrellaceae</taxon>
        <taxon>Coprinellus</taxon>
    </lineage>
</organism>
<dbReference type="EMBL" id="QPFP01000099">
    <property type="protein sequence ID" value="TEB21956.1"/>
    <property type="molecule type" value="Genomic_DNA"/>
</dbReference>
<evidence type="ECO:0000313" key="2">
    <source>
        <dbReference type="EMBL" id="TEB21956.1"/>
    </source>
</evidence>
<name>A0A4Y7SJB5_COPMI</name>
<reference evidence="2 3" key="1">
    <citation type="journal article" date="2019" name="Nat. Ecol. Evol.">
        <title>Megaphylogeny resolves global patterns of mushroom evolution.</title>
        <authorList>
            <person name="Varga T."/>
            <person name="Krizsan K."/>
            <person name="Foldi C."/>
            <person name="Dima B."/>
            <person name="Sanchez-Garcia M."/>
            <person name="Sanchez-Ramirez S."/>
            <person name="Szollosi G.J."/>
            <person name="Szarkandi J.G."/>
            <person name="Papp V."/>
            <person name="Albert L."/>
            <person name="Andreopoulos W."/>
            <person name="Angelini C."/>
            <person name="Antonin V."/>
            <person name="Barry K.W."/>
            <person name="Bougher N.L."/>
            <person name="Buchanan P."/>
            <person name="Buyck B."/>
            <person name="Bense V."/>
            <person name="Catcheside P."/>
            <person name="Chovatia M."/>
            <person name="Cooper J."/>
            <person name="Damon W."/>
            <person name="Desjardin D."/>
            <person name="Finy P."/>
            <person name="Geml J."/>
            <person name="Haridas S."/>
            <person name="Hughes K."/>
            <person name="Justo A."/>
            <person name="Karasinski D."/>
            <person name="Kautmanova I."/>
            <person name="Kiss B."/>
            <person name="Kocsube S."/>
            <person name="Kotiranta H."/>
            <person name="LaButti K.M."/>
            <person name="Lechner B.E."/>
            <person name="Liimatainen K."/>
            <person name="Lipzen A."/>
            <person name="Lukacs Z."/>
            <person name="Mihaltcheva S."/>
            <person name="Morgado L.N."/>
            <person name="Niskanen T."/>
            <person name="Noordeloos M.E."/>
            <person name="Ohm R.A."/>
            <person name="Ortiz-Santana B."/>
            <person name="Ovrebo C."/>
            <person name="Racz N."/>
            <person name="Riley R."/>
            <person name="Savchenko A."/>
            <person name="Shiryaev A."/>
            <person name="Soop K."/>
            <person name="Spirin V."/>
            <person name="Szebenyi C."/>
            <person name="Tomsovsky M."/>
            <person name="Tulloss R.E."/>
            <person name="Uehling J."/>
            <person name="Grigoriev I.V."/>
            <person name="Vagvolgyi C."/>
            <person name="Papp T."/>
            <person name="Martin F.M."/>
            <person name="Miettinen O."/>
            <person name="Hibbett D.S."/>
            <person name="Nagy L.G."/>
        </authorList>
    </citation>
    <scope>NUCLEOTIDE SEQUENCE [LARGE SCALE GENOMIC DNA]</scope>
    <source>
        <strain evidence="2 3">FP101781</strain>
    </source>
</reference>
<feature type="region of interest" description="Disordered" evidence="1">
    <location>
        <begin position="129"/>
        <end position="151"/>
    </location>
</feature>
<dbReference type="AlphaFoldDB" id="A0A4Y7SJB5"/>
<protein>
    <submittedName>
        <fullName evidence="2">Uncharacterized protein</fullName>
    </submittedName>
</protein>
<sequence>MVATEKEAMATAEAKTAESLNCIVVVKWRWSVTWLERQTPFPFWRQACQVTLALSLQASNGLRPRRCNTGNTELQECAENQNQYMLVLRITRQCPDWVISKLDSGARRLNGFCKCQYSLADPEGAFDLSSDPALATEPTAGPRLTGPDGDVATSRGDVTSLIEGCQESSGTKLSINLAKFTP</sequence>
<gene>
    <name evidence="2" type="ORF">FA13DRAFT_1716406</name>
</gene>
<evidence type="ECO:0000256" key="1">
    <source>
        <dbReference type="SAM" id="MobiDB-lite"/>
    </source>
</evidence>
<evidence type="ECO:0000313" key="3">
    <source>
        <dbReference type="Proteomes" id="UP000298030"/>
    </source>
</evidence>
<accession>A0A4Y7SJB5</accession>
<keyword evidence="3" id="KW-1185">Reference proteome</keyword>
<proteinExistence type="predicted"/>